<name>A0ABQ9TUV9_SAGOE</name>
<feature type="region of interest" description="Disordered" evidence="1">
    <location>
        <begin position="1"/>
        <end position="33"/>
    </location>
</feature>
<gene>
    <name evidence="2" type="ORF">P7K49_034197</name>
</gene>
<comment type="caution">
    <text evidence="2">The sequence shown here is derived from an EMBL/GenBank/DDBJ whole genome shotgun (WGS) entry which is preliminary data.</text>
</comment>
<evidence type="ECO:0000313" key="3">
    <source>
        <dbReference type="Proteomes" id="UP001266305"/>
    </source>
</evidence>
<organism evidence="2 3">
    <name type="scientific">Saguinus oedipus</name>
    <name type="common">Cotton-top tamarin</name>
    <name type="synonym">Oedipomidas oedipus</name>
    <dbReference type="NCBI Taxonomy" id="9490"/>
    <lineage>
        <taxon>Eukaryota</taxon>
        <taxon>Metazoa</taxon>
        <taxon>Chordata</taxon>
        <taxon>Craniata</taxon>
        <taxon>Vertebrata</taxon>
        <taxon>Euteleostomi</taxon>
        <taxon>Mammalia</taxon>
        <taxon>Eutheria</taxon>
        <taxon>Euarchontoglires</taxon>
        <taxon>Primates</taxon>
        <taxon>Haplorrhini</taxon>
        <taxon>Platyrrhini</taxon>
        <taxon>Cebidae</taxon>
        <taxon>Callitrichinae</taxon>
        <taxon>Saguinus</taxon>
    </lineage>
</organism>
<protein>
    <submittedName>
        <fullName evidence="2">Uncharacterized protein</fullName>
    </submittedName>
</protein>
<accession>A0ABQ9TUV9</accession>
<reference evidence="2 3" key="1">
    <citation type="submission" date="2023-05" db="EMBL/GenBank/DDBJ databases">
        <title>B98-5 Cell Line De Novo Hybrid Assembly: An Optical Mapping Approach.</title>
        <authorList>
            <person name="Kananen K."/>
            <person name="Auerbach J.A."/>
            <person name="Kautto E."/>
            <person name="Blachly J.S."/>
        </authorList>
    </citation>
    <scope>NUCLEOTIDE SEQUENCE [LARGE SCALE GENOMIC DNA]</scope>
    <source>
        <strain evidence="2">B95-8</strain>
        <tissue evidence="2">Cell line</tissue>
    </source>
</reference>
<dbReference type="Proteomes" id="UP001266305">
    <property type="component" value="Unassembled WGS sequence"/>
</dbReference>
<keyword evidence="3" id="KW-1185">Reference proteome</keyword>
<proteinExistence type="predicted"/>
<feature type="region of interest" description="Disordered" evidence="1">
    <location>
        <begin position="77"/>
        <end position="102"/>
    </location>
</feature>
<evidence type="ECO:0000313" key="2">
    <source>
        <dbReference type="EMBL" id="KAK2088290.1"/>
    </source>
</evidence>
<dbReference type="EMBL" id="JASSZA010000019">
    <property type="protein sequence ID" value="KAK2088290.1"/>
    <property type="molecule type" value="Genomic_DNA"/>
</dbReference>
<evidence type="ECO:0000256" key="1">
    <source>
        <dbReference type="SAM" id="MobiDB-lite"/>
    </source>
</evidence>
<sequence>MGPTVTRFLSAGQTRQPHLQSPAGRLRTRTPARTVPPRCLRGAFLQANGYARLLHIRAFPALDYISHRRPGGFRTLISGAGGGRATDSVHGPFNDRTRRRCA</sequence>